<dbReference type="EMBL" id="JXYS01000142">
    <property type="protein sequence ID" value="KJF15573.1"/>
    <property type="molecule type" value="Genomic_DNA"/>
</dbReference>
<reference evidence="1 2" key="1">
    <citation type="submission" date="2015-01" db="EMBL/GenBank/DDBJ databases">
        <title>Draft genome of the acidophilic iron oxidizer Acidithrix ferrooxidans strain Py-F3.</title>
        <authorList>
            <person name="Poehlein A."/>
            <person name="Eisen S."/>
            <person name="Schloemann M."/>
            <person name="Johnson B.D."/>
            <person name="Daniel R."/>
            <person name="Muehling M."/>
        </authorList>
    </citation>
    <scope>NUCLEOTIDE SEQUENCE [LARGE SCALE GENOMIC DNA]</scope>
    <source>
        <strain evidence="1 2">Py-F3</strain>
    </source>
</reference>
<sequence>MKKVYPREQKERVLRKLLELGDGGNAQRVLLPSFLMLKEFHSIRSTPGTRH</sequence>
<dbReference type="Proteomes" id="UP000032360">
    <property type="component" value="Unassembled WGS sequence"/>
</dbReference>
<accession>A0A0D8HCB6</accession>
<comment type="caution">
    <text evidence="1">The sequence shown here is derived from an EMBL/GenBank/DDBJ whole genome shotgun (WGS) entry which is preliminary data.</text>
</comment>
<dbReference type="AlphaFoldDB" id="A0A0D8HCB6"/>
<name>A0A0D8HCB6_9ACTN</name>
<organism evidence="1 2">
    <name type="scientific">Acidithrix ferrooxidans</name>
    <dbReference type="NCBI Taxonomy" id="1280514"/>
    <lineage>
        <taxon>Bacteria</taxon>
        <taxon>Bacillati</taxon>
        <taxon>Actinomycetota</taxon>
        <taxon>Acidimicrobiia</taxon>
        <taxon>Acidimicrobiales</taxon>
        <taxon>Acidimicrobiaceae</taxon>
        <taxon>Acidithrix</taxon>
    </lineage>
</organism>
<proteinExistence type="predicted"/>
<evidence type="ECO:0000313" key="1">
    <source>
        <dbReference type="EMBL" id="KJF15573.1"/>
    </source>
</evidence>
<gene>
    <name evidence="1" type="ORF">AXFE_35830</name>
</gene>
<protein>
    <submittedName>
        <fullName evidence="1">Uncharacterized protein</fullName>
    </submittedName>
</protein>
<keyword evidence="2" id="KW-1185">Reference proteome</keyword>
<evidence type="ECO:0000313" key="2">
    <source>
        <dbReference type="Proteomes" id="UP000032360"/>
    </source>
</evidence>